<evidence type="ECO:0000313" key="3">
    <source>
        <dbReference type="EMBL" id="CAB4176959.1"/>
    </source>
</evidence>
<dbReference type="EMBL" id="LR796944">
    <property type="protein sequence ID" value="CAB4176959.1"/>
    <property type="molecule type" value="Genomic_DNA"/>
</dbReference>
<accession>A0A6J5T715</accession>
<sequence>MKKTVKYIDPPGGWKYGFPRIIPDDITNIREWIVANGYPQSEIDEYGDCFFSRYWTAEVEDEV</sequence>
<protein>
    <submittedName>
        <fullName evidence="4">Uncharacterized protein</fullName>
    </submittedName>
</protein>
<proteinExistence type="predicted"/>
<evidence type="ECO:0000313" key="4">
    <source>
        <dbReference type="EMBL" id="CAB4223409.1"/>
    </source>
</evidence>
<organism evidence="4">
    <name type="scientific">uncultured Caudovirales phage</name>
    <dbReference type="NCBI Taxonomy" id="2100421"/>
    <lineage>
        <taxon>Viruses</taxon>
        <taxon>Duplodnaviria</taxon>
        <taxon>Heunggongvirae</taxon>
        <taxon>Uroviricota</taxon>
        <taxon>Caudoviricetes</taxon>
        <taxon>Peduoviridae</taxon>
        <taxon>Maltschvirus</taxon>
        <taxon>Maltschvirus maltsch</taxon>
    </lineage>
</organism>
<evidence type="ECO:0000313" key="2">
    <source>
        <dbReference type="EMBL" id="CAB4170538.1"/>
    </source>
</evidence>
<reference evidence="4" key="1">
    <citation type="submission" date="2020-05" db="EMBL/GenBank/DDBJ databases">
        <authorList>
            <person name="Chiriac C."/>
            <person name="Salcher M."/>
            <person name="Ghai R."/>
            <person name="Kavagutti S V."/>
        </authorList>
    </citation>
    <scope>NUCLEOTIDE SEQUENCE</scope>
</reference>
<name>A0A6J5T715_9CAUD</name>
<dbReference type="EMBL" id="LR796815">
    <property type="protein sequence ID" value="CAB4168115.1"/>
    <property type="molecule type" value="Genomic_DNA"/>
</dbReference>
<dbReference type="EMBL" id="LR797534">
    <property type="protein sequence ID" value="CAB4223409.1"/>
    <property type="molecule type" value="Genomic_DNA"/>
</dbReference>
<evidence type="ECO:0000313" key="1">
    <source>
        <dbReference type="EMBL" id="CAB4168115.1"/>
    </source>
</evidence>
<gene>
    <name evidence="4" type="ORF">UFOVP1666_196</name>
    <name evidence="1" type="ORF">UFOVP867_151</name>
    <name evidence="2" type="ORF">UFOVP913_47</name>
    <name evidence="3" type="ORF">UFOVP993_100</name>
</gene>
<dbReference type="EMBL" id="LR796858">
    <property type="protein sequence ID" value="CAB4170538.1"/>
    <property type="molecule type" value="Genomic_DNA"/>
</dbReference>